<dbReference type="AlphaFoldDB" id="A0A158AL42"/>
<proteinExistence type="predicted"/>
<evidence type="ECO:0000313" key="1">
    <source>
        <dbReference type="EMBL" id="SAK58671.1"/>
    </source>
</evidence>
<name>A0A158AL42_9BURK</name>
<accession>A0A158AL42</accession>
<dbReference type="EMBL" id="FCOJ02000015">
    <property type="protein sequence ID" value="SAK58671.1"/>
    <property type="molecule type" value="Genomic_DNA"/>
</dbReference>
<protein>
    <submittedName>
        <fullName evidence="1">Uncharacterized protein</fullName>
    </submittedName>
</protein>
<sequence length="86" mass="9284">MIPALLETIGALSLLASVAAKIALLYAMRDEDVPGPPKPASIKRVRTACFRFNGRGETHRARLPLSARCVRLAAGRAAFSRTRRPG</sequence>
<evidence type="ECO:0000313" key="2">
    <source>
        <dbReference type="Proteomes" id="UP000054596"/>
    </source>
</evidence>
<organism evidence="1 2">
    <name type="scientific">Caballeronia glebae</name>
    <dbReference type="NCBI Taxonomy" id="1777143"/>
    <lineage>
        <taxon>Bacteria</taxon>
        <taxon>Pseudomonadati</taxon>
        <taxon>Pseudomonadota</taxon>
        <taxon>Betaproteobacteria</taxon>
        <taxon>Burkholderiales</taxon>
        <taxon>Burkholderiaceae</taxon>
        <taxon>Caballeronia</taxon>
    </lineage>
</organism>
<keyword evidence="2" id="KW-1185">Reference proteome</keyword>
<comment type="caution">
    <text evidence="1">The sequence shown here is derived from an EMBL/GenBank/DDBJ whole genome shotgun (WGS) entry which is preliminary data.</text>
</comment>
<reference evidence="1" key="1">
    <citation type="submission" date="2016-01" db="EMBL/GenBank/DDBJ databases">
        <authorList>
            <person name="Peeters C."/>
        </authorList>
    </citation>
    <scope>NUCLEOTIDE SEQUENCE [LARGE SCALE GENOMIC DNA]</scope>
    <source>
        <strain evidence="1">LMG 29325</strain>
    </source>
</reference>
<dbReference type="Proteomes" id="UP000054596">
    <property type="component" value="Unassembled WGS sequence"/>
</dbReference>
<gene>
    <name evidence="1" type="ORF">AWB82_02541</name>
</gene>